<dbReference type="InterPro" id="IPR041685">
    <property type="entry name" value="AAA_GajA/Old/RecF-like"/>
</dbReference>
<dbReference type="Pfam" id="PF13175">
    <property type="entry name" value="AAA_15"/>
    <property type="match status" value="1"/>
</dbReference>
<dbReference type="SUPFAM" id="SSF52540">
    <property type="entry name" value="P-loop containing nucleoside triphosphate hydrolases"/>
    <property type="match status" value="1"/>
</dbReference>
<dbReference type="AlphaFoldDB" id="A0A2S1Q5V9"/>
<organism evidence="2">
    <name type="scientific">Salmonella sp</name>
    <dbReference type="NCBI Taxonomy" id="599"/>
    <lineage>
        <taxon>Bacteria</taxon>
        <taxon>Pseudomonadati</taxon>
        <taxon>Pseudomonadota</taxon>
        <taxon>Gammaproteobacteria</taxon>
        <taxon>Enterobacterales</taxon>
        <taxon>Enterobacteriaceae</taxon>
        <taxon>Salmonella</taxon>
    </lineage>
</organism>
<dbReference type="InterPro" id="IPR027417">
    <property type="entry name" value="P-loop_NTPase"/>
</dbReference>
<dbReference type="PANTHER" id="PTHR32182:SF22">
    <property type="entry name" value="ATP-DEPENDENT ENDONUCLEASE, OLD FAMILY-RELATED"/>
    <property type="match status" value="1"/>
</dbReference>
<geneLocation type="plasmid" evidence="2">
    <name>pSa4-CIP</name>
</geneLocation>
<gene>
    <name evidence="2" type="primary">recF</name>
</gene>
<name>A0A2S1Q5V9_SALSP</name>
<feature type="domain" description="Endonuclease GajA/Old nuclease/RecF-like AAA" evidence="1">
    <location>
        <begin position="1"/>
        <end position="51"/>
    </location>
</feature>
<dbReference type="GO" id="GO:0000731">
    <property type="term" value="P:DNA synthesis involved in DNA repair"/>
    <property type="evidence" value="ECO:0007669"/>
    <property type="project" value="TreeGrafter"/>
</dbReference>
<protein>
    <submittedName>
        <fullName evidence="2">DNA replication and repair protein RecF</fullName>
    </submittedName>
</protein>
<keyword evidence="2" id="KW-0614">Plasmid</keyword>
<accession>A0A2S1Q5V9</accession>
<dbReference type="GO" id="GO:0006302">
    <property type="term" value="P:double-strand break repair"/>
    <property type="evidence" value="ECO:0007669"/>
    <property type="project" value="TreeGrafter"/>
</dbReference>
<sequence length="52" mass="6044">MRLRKLKLKNFRGYRNSTEIIIDESMTGIVGRNDFGKSTLLEALAIFLKQKE</sequence>
<proteinExistence type="predicted"/>
<reference evidence="2" key="1">
    <citation type="submission" date="2018-01" db="EMBL/GenBank/DDBJ databases">
        <title>Emergence and transmission of novel conjugative plasmids that encode ciprofloxacin resistance in Salmonella Conjugative ciprofloxacin resistance plasmid.</title>
        <authorList>
            <person name="Chen K."/>
            <person name="Chen S."/>
        </authorList>
    </citation>
    <scope>NUCLEOTIDE SEQUENCE</scope>
    <source>
        <strain evidence="2">Sa4</strain>
        <plasmid evidence="2">pSa4-CIP</plasmid>
    </source>
</reference>
<evidence type="ECO:0000313" key="2">
    <source>
        <dbReference type="EMBL" id="AWH67221.1"/>
    </source>
</evidence>
<dbReference type="Gene3D" id="3.40.50.300">
    <property type="entry name" value="P-loop containing nucleotide triphosphate hydrolases"/>
    <property type="match status" value="1"/>
</dbReference>
<dbReference type="EMBL" id="MG874042">
    <property type="protein sequence ID" value="AWH67221.1"/>
    <property type="molecule type" value="Genomic_DNA"/>
</dbReference>
<evidence type="ECO:0000259" key="1">
    <source>
        <dbReference type="Pfam" id="PF13175"/>
    </source>
</evidence>
<dbReference type="PANTHER" id="PTHR32182">
    <property type="entry name" value="DNA REPLICATION AND REPAIR PROTEIN RECF"/>
    <property type="match status" value="1"/>
</dbReference>